<dbReference type="SUPFAM" id="SSF50729">
    <property type="entry name" value="PH domain-like"/>
    <property type="match status" value="1"/>
</dbReference>
<dbReference type="Pfam" id="PF12814">
    <property type="entry name" value="Mcp5_PH"/>
    <property type="match status" value="1"/>
</dbReference>
<keyword evidence="1" id="KW-0175">Coiled coil</keyword>
<dbReference type="GO" id="GO:0005739">
    <property type="term" value="C:mitochondrion"/>
    <property type="evidence" value="ECO:0007669"/>
    <property type="project" value="TreeGrafter"/>
</dbReference>
<organism evidence="4 5">
    <name type="scientific">Hanseniaspora valbyensis NRRL Y-1626</name>
    <dbReference type="NCBI Taxonomy" id="766949"/>
    <lineage>
        <taxon>Eukaryota</taxon>
        <taxon>Fungi</taxon>
        <taxon>Dikarya</taxon>
        <taxon>Ascomycota</taxon>
        <taxon>Saccharomycotina</taxon>
        <taxon>Saccharomycetes</taxon>
        <taxon>Saccharomycodales</taxon>
        <taxon>Saccharomycodaceae</taxon>
        <taxon>Hanseniaspora</taxon>
    </lineage>
</organism>
<dbReference type="PANTHER" id="PTHR28190:SF1">
    <property type="entry name" value="NUCLEAR MIGRATION PROTEIN NUM1"/>
    <property type="match status" value="1"/>
</dbReference>
<dbReference type="GO" id="GO:0005938">
    <property type="term" value="C:cell cortex"/>
    <property type="evidence" value="ECO:0007669"/>
    <property type="project" value="InterPro"/>
</dbReference>
<dbReference type="GO" id="GO:0000226">
    <property type="term" value="P:microtubule cytoskeleton organization"/>
    <property type="evidence" value="ECO:0007669"/>
    <property type="project" value="TreeGrafter"/>
</dbReference>
<protein>
    <recommendedName>
        <fullName evidence="3">PH domain-containing protein</fullName>
    </recommendedName>
</protein>
<dbReference type="PROSITE" id="PS50003">
    <property type="entry name" value="PH_DOMAIN"/>
    <property type="match status" value="1"/>
</dbReference>
<dbReference type="CDD" id="cd13365">
    <property type="entry name" value="PH_PLC_plant-like"/>
    <property type="match status" value="1"/>
</dbReference>
<keyword evidence="5" id="KW-1185">Reference proteome</keyword>
<comment type="caution">
    <text evidence="4">The sequence shown here is derived from an EMBL/GenBank/DDBJ whole genome shotgun (WGS) entry which is preliminary data.</text>
</comment>
<evidence type="ECO:0000256" key="1">
    <source>
        <dbReference type="SAM" id="Coils"/>
    </source>
</evidence>
<feature type="compositionally biased region" description="Polar residues" evidence="2">
    <location>
        <begin position="1"/>
        <end position="15"/>
    </location>
</feature>
<name>A0A1B7TI89_9ASCO</name>
<accession>A0A1B7TI89</accession>
<dbReference type="GO" id="GO:0005543">
    <property type="term" value="F:phospholipid binding"/>
    <property type="evidence" value="ECO:0007669"/>
    <property type="project" value="InterPro"/>
</dbReference>
<dbReference type="InterPro" id="IPR053005">
    <property type="entry name" value="Nuclear_Pos-Cytoskel_Interact"/>
</dbReference>
<dbReference type="SMART" id="SM00233">
    <property type="entry name" value="PH"/>
    <property type="match status" value="1"/>
</dbReference>
<proteinExistence type="predicted"/>
<dbReference type="EMBL" id="LXPE01000003">
    <property type="protein sequence ID" value="OBA28472.1"/>
    <property type="molecule type" value="Genomic_DNA"/>
</dbReference>
<feature type="region of interest" description="Disordered" evidence="2">
    <location>
        <begin position="1"/>
        <end position="25"/>
    </location>
</feature>
<dbReference type="InterPro" id="IPR001849">
    <property type="entry name" value="PH_domain"/>
</dbReference>
<evidence type="ECO:0000313" key="5">
    <source>
        <dbReference type="Proteomes" id="UP000092321"/>
    </source>
</evidence>
<feature type="region of interest" description="Disordered" evidence="2">
    <location>
        <begin position="368"/>
        <end position="393"/>
    </location>
</feature>
<evidence type="ECO:0000259" key="3">
    <source>
        <dbReference type="PROSITE" id="PS50003"/>
    </source>
</evidence>
<feature type="domain" description="PH" evidence="3">
    <location>
        <begin position="1605"/>
        <end position="1718"/>
    </location>
</feature>
<evidence type="ECO:0000256" key="2">
    <source>
        <dbReference type="SAM" id="MobiDB-lite"/>
    </source>
</evidence>
<feature type="compositionally biased region" description="Low complexity" evidence="2">
    <location>
        <begin position="1757"/>
        <end position="1778"/>
    </location>
</feature>
<feature type="region of interest" description="Disordered" evidence="2">
    <location>
        <begin position="1751"/>
        <end position="1799"/>
    </location>
</feature>
<dbReference type="InterPro" id="IPR024774">
    <property type="entry name" value="PH_dom-Mcp5-type"/>
</dbReference>
<feature type="compositionally biased region" description="Polar residues" evidence="2">
    <location>
        <begin position="372"/>
        <end position="387"/>
    </location>
</feature>
<reference evidence="5" key="1">
    <citation type="journal article" date="2016" name="Proc. Natl. Acad. Sci. U.S.A.">
        <title>Comparative genomics of biotechnologically important yeasts.</title>
        <authorList>
            <person name="Riley R."/>
            <person name="Haridas S."/>
            <person name="Wolfe K.H."/>
            <person name="Lopes M.R."/>
            <person name="Hittinger C.T."/>
            <person name="Goeker M."/>
            <person name="Salamov A.A."/>
            <person name="Wisecaver J.H."/>
            <person name="Long T.M."/>
            <person name="Calvey C.H."/>
            <person name="Aerts A.L."/>
            <person name="Barry K.W."/>
            <person name="Choi C."/>
            <person name="Clum A."/>
            <person name="Coughlan A.Y."/>
            <person name="Deshpande S."/>
            <person name="Douglass A.P."/>
            <person name="Hanson S.J."/>
            <person name="Klenk H.-P."/>
            <person name="LaButti K.M."/>
            <person name="Lapidus A."/>
            <person name="Lindquist E.A."/>
            <person name="Lipzen A.M."/>
            <person name="Meier-Kolthoff J.P."/>
            <person name="Ohm R.A."/>
            <person name="Otillar R.P."/>
            <person name="Pangilinan J.L."/>
            <person name="Peng Y."/>
            <person name="Rokas A."/>
            <person name="Rosa C.A."/>
            <person name="Scheuner C."/>
            <person name="Sibirny A.A."/>
            <person name="Slot J.C."/>
            <person name="Stielow J.B."/>
            <person name="Sun H."/>
            <person name="Kurtzman C.P."/>
            <person name="Blackwell M."/>
            <person name="Grigoriev I.V."/>
            <person name="Jeffries T.W."/>
        </authorList>
    </citation>
    <scope>NUCLEOTIDE SEQUENCE [LARGE SCALE GENOMIC DNA]</scope>
    <source>
        <strain evidence="5">NRRL Y-1626</strain>
    </source>
</reference>
<dbReference type="PANTHER" id="PTHR28190">
    <property type="entry name" value="NUCLEAR MIGRATION PROTEIN NUM1"/>
    <property type="match status" value="1"/>
</dbReference>
<dbReference type="GO" id="GO:0032065">
    <property type="term" value="P:maintenance of protein location in cell cortex"/>
    <property type="evidence" value="ECO:0007669"/>
    <property type="project" value="InterPro"/>
</dbReference>
<dbReference type="OrthoDB" id="2149224at2759"/>
<feature type="region of interest" description="Disordered" evidence="2">
    <location>
        <begin position="1419"/>
        <end position="1442"/>
    </location>
</feature>
<gene>
    <name evidence="4" type="ORF">HANVADRAFT_51385</name>
</gene>
<feature type="compositionally biased region" description="Polar residues" evidence="2">
    <location>
        <begin position="1779"/>
        <end position="1798"/>
    </location>
</feature>
<feature type="compositionally biased region" description="Acidic residues" evidence="2">
    <location>
        <begin position="1264"/>
        <end position="1273"/>
    </location>
</feature>
<feature type="region of interest" description="Disordered" evidence="2">
    <location>
        <begin position="1261"/>
        <end position="1281"/>
    </location>
</feature>
<feature type="coiled-coil region" evidence="1">
    <location>
        <begin position="812"/>
        <end position="846"/>
    </location>
</feature>
<dbReference type="Proteomes" id="UP000092321">
    <property type="component" value="Unassembled WGS sequence"/>
</dbReference>
<sequence>MSEQIANGSNSSMKNENIGDHEDSNYIKRKKSIKNLLSKKENLNSEQLEQLLFQNKQLQDQLDHYQTMTEGLKEELIEKNQEIFIDKSNNVVLSPKTYNELINNNVNQLTKDELCSIISERFNLKTMSHGEYQILSKPMDESSLTNEASQLGFKILDRQEYDFMKSKIESPDDQTIKRTVAKMGLKLLNSQELDHLKNPTRTEMEKKLKTMGLTIVSETARNSMIESTGSDSFIQTTPPNNNNSARNSAFYSLKNTSKTSLNSSRVLASRDFFEQVIKDENSGKDVVLEAGRSLGFVRLSQEQYKKLLDGQKEKVLTKTDIYSGAKDFQLTVLPNDEYKQLLKNKKNRQSLSFSDLNEYASRFKLRLIPDNGDNSETNGTPSPQNTPVKMDSRGSRMMSHVDSVETVHFAKKNSNNINNNSKDLTLEDVQSWCNNNKYRLSELSLDEEIKKYATSSNLNFLSIEEYNSLLAKSNNTAISLEQVKEYVQNNNLKLLPQQQYDSLKALKDGKTIKDYTKNEITTHLQTIDPQIHITTKQLVLDLNKKIKSLEEKELTLDEVKAKFPDQQILNSEQIADLQKIAKQDITLEEVNAKFPDFTIMHNDEFDAIDLKLQTASNQKEKTLNLEDIKKEVNEKHSNHVLLSKEDFDSLNDKIKELSNKTLVLQKGQYSKPTTVEEIERELEQIDPTHIVVNKEDMFKALEDKTVTYEELLDIVNEQYPESAIVDKTELETMKNKLSSALETTKSLTDISAHLEKTFPDSIIVNKKEYETNLQKEAIEPNSIEEIKQIIESNYPENIIVDKSSYESQLQDLATELQKNSLLMEKLDHLEKNNVDLTTELDSLKDVVNQIGLPEGGNRMKVTNHDAILEQLQNFNDIDFLYQLVEAKNPDIMVVNKVDHEKLIQKVEEQPRTESIGDLQKLIEQTYPENTIVEKAVYESTIEQIEDEQLKKKDLKELVKIVEEYHPESTVVDKIQYETVLQTLADELEKQQSTNIDSVPDEKTPVAKSIQMNEQNLQSINDPNSITIQKEKLESPDFIKEHAENIGLSVISAGEMAEISEHFTHLGKQQIQLDELKQLAEVKFDSKIVTIEEYEELKRDSDVDLDVLNQTAEEFGLALISNEEFERLNQKDRELNTNGDIYQQGKVQEKNIFIEEEEKEMVEHKEDKQIIQSEDKKIITSNNNKNADDEPVPASSEITLETLGETATAFGLAIVSRETYEQYQNYDIYQEADKLGLKLISLEDYDELINDKQLLNEINSTEIEPQSDEQENDDSSSFNFNDNSDTVGSSGVLHDKFVALAAKNNLTVIPTTVYKEMLQSPILTKELLVQRARDFDMIAIDLQQFTEITKANMKQKETVQDLLLKVQDIGYVPVTKSDYESLTNPTKDYIANLAYNQWNMVLVERNNSLLVNKNPHMLGSSSRINSSSNDNNNNNSSNSNKQHNSLIQIQPPMNRDISINNGMNTSSTSMGEENGPYLFQPFQHARNRSINTSATKQPFNLIEEAKKQSMLLIPESMYLKDLHQIPPVSGNGNDNGLLLVERVQLEQILNEKQEYPSLLPPVEEVVSGTNQSRGLVNQTVEETQSINTTQTSGGFSNDKIIVSLTQTVIGEYLYKYYNKFGVFSKQRHERYFWIHPFTMTLYWSVKNPSKDNNKNLMDNKTKGVSIVGVEIVNDPNPYPPGLYNKSIVILTKDGKNVKITCPTMQRHKVWLRSLRYLQNAANSNVLENLNNNNNNSNSNSNNVLDRNRNISRVPSASNHNNNNSNNNNNQSFRNNYHQNYSGNNRFVSNDYSNNMNQKISPEVEQHPTFFVNSLK</sequence>
<dbReference type="GO" id="GO:0015631">
    <property type="term" value="F:tubulin binding"/>
    <property type="evidence" value="ECO:0007669"/>
    <property type="project" value="TreeGrafter"/>
</dbReference>
<feature type="coiled-coil region" evidence="1">
    <location>
        <begin position="48"/>
        <end position="75"/>
    </location>
</feature>
<evidence type="ECO:0000313" key="4">
    <source>
        <dbReference type="EMBL" id="OBA28472.1"/>
    </source>
</evidence>